<dbReference type="Pfam" id="PF08022">
    <property type="entry name" value="FAD_binding_8"/>
    <property type="match status" value="1"/>
</dbReference>
<feature type="domain" description="FAD-binding FR-type" evidence="8">
    <location>
        <begin position="280"/>
        <end position="385"/>
    </location>
</feature>
<keyword evidence="2 7" id="KW-0812">Transmembrane</keyword>
<keyword evidence="10" id="KW-1185">Reference proteome</keyword>
<dbReference type="InterPro" id="IPR050369">
    <property type="entry name" value="RBOH/FRE"/>
</dbReference>
<dbReference type="Pfam" id="PF08030">
    <property type="entry name" value="NAD_binding_6"/>
    <property type="match status" value="1"/>
</dbReference>
<keyword evidence="3 7" id="KW-1133">Transmembrane helix</keyword>
<comment type="subcellular location">
    <subcellularLocation>
        <location evidence="1">Membrane</location>
        <topology evidence="1">Multi-pass membrane protein</topology>
    </subcellularLocation>
</comment>
<dbReference type="InterPro" id="IPR013112">
    <property type="entry name" value="FAD-bd_8"/>
</dbReference>
<dbReference type="PANTHER" id="PTHR11972:SF153">
    <property type="entry name" value="SUPEROXIDE-GENERATING NADPH OXIDASE HEAVY CHAIN SUBUNIT A"/>
    <property type="match status" value="1"/>
</dbReference>
<dbReference type="Pfam" id="PF01794">
    <property type="entry name" value="Ferric_reduct"/>
    <property type="match status" value="1"/>
</dbReference>
<dbReference type="InterPro" id="IPR017938">
    <property type="entry name" value="Riboflavin_synthase-like_b-brl"/>
</dbReference>
<dbReference type="SFLD" id="SFLDG01168">
    <property type="entry name" value="Ferric_reductase_subgroup_(FRE"/>
    <property type="match status" value="1"/>
</dbReference>
<dbReference type="SUPFAM" id="SSF63380">
    <property type="entry name" value="Riboflavin synthase domain-like"/>
    <property type="match status" value="1"/>
</dbReference>
<evidence type="ECO:0000313" key="9">
    <source>
        <dbReference type="EMBL" id="CAG5113927.1"/>
    </source>
</evidence>
<comment type="catalytic activity">
    <reaction evidence="6">
        <text>NADPH + 2 O2 = 2 superoxide + NADP(+) + H(+)</text>
        <dbReference type="Rhea" id="RHEA:63180"/>
        <dbReference type="ChEBI" id="CHEBI:15378"/>
        <dbReference type="ChEBI" id="CHEBI:15379"/>
        <dbReference type="ChEBI" id="CHEBI:18421"/>
        <dbReference type="ChEBI" id="CHEBI:57783"/>
        <dbReference type="ChEBI" id="CHEBI:58349"/>
    </reaction>
</comment>
<feature type="transmembrane region" description="Helical" evidence="7">
    <location>
        <begin position="12"/>
        <end position="32"/>
    </location>
</feature>
<keyword evidence="4" id="KW-0560">Oxidoreductase</keyword>
<evidence type="ECO:0000259" key="8">
    <source>
        <dbReference type="PROSITE" id="PS51384"/>
    </source>
</evidence>
<feature type="transmembrane region" description="Helical" evidence="7">
    <location>
        <begin position="193"/>
        <end position="210"/>
    </location>
</feature>
<evidence type="ECO:0000256" key="2">
    <source>
        <dbReference type="ARBA" id="ARBA00022692"/>
    </source>
</evidence>
<dbReference type="Gene3D" id="2.40.30.10">
    <property type="entry name" value="Translation factors"/>
    <property type="match status" value="1"/>
</dbReference>
<dbReference type="PANTHER" id="PTHR11972">
    <property type="entry name" value="NADPH OXIDASE"/>
    <property type="match status" value="1"/>
</dbReference>
<proteinExistence type="predicted"/>
<organism evidence="9 10">
    <name type="scientific">Oikopleura dioica</name>
    <name type="common">Tunicate</name>
    <dbReference type="NCBI Taxonomy" id="34765"/>
    <lineage>
        <taxon>Eukaryota</taxon>
        <taxon>Metazoa</taxon>
        <taxon>Chordata</taxon>
        <taxon>Tunicata</taxon>
        <taxon>Appendicularia</taxon>
        <taxon>Copelata</taxon>
        <taxon>Oikopleuridae</taxon>
        <taxon>Oikopleura</taxon>
    </lineage>
</organism>
<dbReference type="PROSITE" id="PS51384">
    <property type="entry name" value="FAD_FR"/>
    <property type="match status" value="1"/>
</dbReference>
<dbReference type="InterPro" id="IPR013130">
    <property type="entry name" value="Fe3_Rdtase_TM_dom"/>
</dbReference>
<evidence type="ECO:0000256" key="5">
    <source>
        <dbReference type="ARBA" id="ARBA00023136"/>
    </source>
</evidence>
<reference evidence="9 10" key="1">
    <citation type="submission" date="2021-04" db="EMBL/GenBank/DDBJ databases">
        <authorList>
            <person name="Bliznina A."/>
        </authorList>
    </citation>
    <scope>NUCLEOTIDE SEQUENCE [LARGE SCALE GENOMIC DNA]</scope>
</reference>
<evidence type="ECO:0000256" key="1">
    <source>
        <dbReference type="ARBA" id="ARBA00004141"/>
    </source>
</evidence>
<dbReference type="Proteomes" id="UP001158576">
    <property type="component" value="Chromosome 2"/>
</dbReference>
<accession>A0ABN7TB88</accession>
<dbReference type="SFLD" id="SFLDS00052">
    <property type="entry name" value="Ferric_Reductase_Domain"/>
    <property type="match status" value="1"/>
</dbReference>
<protein>
    <submittedName>
        <fullName evidence="9">Oidioi.mRNA.OKI2018_I69.chr2.g8017.t1.cds</fullName>
    </submittedName>
</protein>
<evidence type="ECO:0000256" key="6">
    <source>
        <dbReference type="ARBA" id="ARBA00049908"/>
    </source>
</evidence>
<dbReference type="InterPro" id="IPR017927">
    <property type="entry name" value="FAD-bd_FR_type"/>
</dbReference>
<evidence type="ECO:0000256" key="4">
    <source>
        <dbReference type="ARBA" id="ARBA00023002"/>
    </source>
</evidence>
<evidence type="ECO:0000313" key="10">
    <source>
        <dbReference type="Proteomes" id="UP001158576"/>
    </source>
</evidence>
<dbReference type="InterPro" id="IPR013121">
    <property type="entry name" value="Fe_red_NAD-bd_6"/>
</dbReference>
<evidence type="ECO:0000256" key="3">
    <source>
        <dbReference type="ARBA" id="ARBA00022989"/>
    </source>
</evidence>
<dbReference type="Gene3D" id="3.40.50.80">
    <property type="entry name" value="Nucleotide-binding domain of ferredoxin-NADP reductase (FNR) module"/>
    <property type="match status" value="1"/>
</dbReference>
<name>A0ABN7TB88_OIKDI</name>
<feature type="transmembrane region" description="Helical" evidence="7">
    <location>
        <begin position="101"/>
        <end position="119"/>
    </location>
</feature>
<dbReference type="EMBL" id="OU015567">
    <property type="protein sequence ID" value="CAG5113927.1"/>
    <property type="molecule type" value="Genomic_DNA"/>
</dbReference>
<gene>
    <name evidence="9" type="ORF">OKIOD_LOCUS16782</name>
</gene>
<sequence length="545" mass="62726">MGLERERRFQLSFLITGGWILANIACFTFEYFKLKQREEYFYTRELFGQSILFSRGAAQAINFNVSILLFTVCRNLIAFLRGILPQGFGFLFDNAIYVHKRLSYAIILWSLAHIGAHYYNFLHNYAAFTAPDSLISHQLVIHGNLSLFKTNPAELAMEIFFLQAGTSGILLTLVFFVVFTSSAEPIRRSFFNLFYYLHHFTFLIFPLLYWHGNGRAVKSQINMQFHDPEVCSLPINSDNWNQPGSLCPEPAFQGFSSQSWKWFIASVAFYTIELIIRFFHFLWPVDYVSHEILPSDVLQLKVRKSTLSLRKNAHFIGQYVYVKLPSISIFEWHPFTLTSAPEDDFLQVHIRSVGDWTQNAIRLFKENQAIPKIIIDGPYGAPAQGLDEFQTIICAGTGIGITPFASYVRSAMIRKLESRIYFVWIAPKMDCFEWFDELLSQAEGKVPFLRVMIFLTLSNMDPATAQDVIYADLNSSGGNNNKSPLRKNYGRPNWDKIFDEVASTNQNANVGVFTCGPKPFTNELREISRKKSTDHIEFTFFKENF</sequence>
<dbReference type="SUPFAM" id="SSF52343">
    <property type="entry name" value="Ferredoxin reductase-like, C-terminal NADP-linked domain"/>
    <property type="match status" value="1"/>
</dbReference>
<dbReference type="InterPro" id="IPR039261">
    <property type="entry name" value="FNR_nucleotide-bd"/>
</dbReference>
<dbReference type="CDD" id="cd06186">
    <property type="entry name" value="NOX_Duox_like_FAD_NADP"/>
    <property type="match status" value="1"/>
</dbReference>
<feature type="transmembrane region" description="Helical" evidence="7">
    <location>
        <begin position="60"/>
        <end position="80"/>
    </location>
</feature>
<feature type="transmembrane region" description="Helical" evidence="7">
    <location>
        <begin position="159"/>
        <end position="181"/>
    </location>
</feature>
<evidence type="ECO:0000256" key="7">
    <source>
        <dbReference type="SAM" id="Phobius"/>
    </source>
</evidence>
<keyword evidence="5 7" id="KW-0472">Membrane</keyword>
<dbReference type="InterPro" id="IPR000778">
    <property type="entry name" value="Cyt_b245_heavy_chain"/>
</dbReference>
<dbReference type="PRINTS" id="PR00466">
    <property type="entry name" value="GP91PHOX"/>
</dbReference>